<dbReference type="InterPro" id="IPR050090">
    <property type="entry name" value="Tyrosine_recombinase_XerCD"/>
</dbReference>
<dbReference type="Proteomes" id="UP000502196">
    <property type="component" value="Chromosome"/>
</dbReference>
<dbReference type="RefSeq" id="WP_170085430.1">
    <property type="nucleotide sequence ID" value="NZ_CP047972.1"/>
</dbReference>
<dbReference type="SUPFAM" id="SSF56349">
    <property type="entry name" value="DNA breaking-rejoining enzymes"/>
    <property type="match status" value="1"/>
</dbReference>
<dbReference type="InterPro" id="IPR010998">
    <property type="entry name" value="Integrase_recombinase_N"/>
</dbReference>
<dbReference type="InterPro" id="IPR002104">
    <property type="entry name" value="Integrase_catalytic"/>
</dbReference>
<keyword evidence="2 4" id="KW-0238">DNA-binding</keyword>
<gene>
    <name evidence="8" type="ORF">COOX1_1490</name>
</gene>
<dbReference type="PROSITE" id="PS51898">
    <property type="entry name" value="TYR_RECOMBINASE"/>
    <property type="match status" value="1"/>
</dbReference>
<dbReference type="Gene3D" id="1.10.150.130">
    <property type="match status" value="1"/>
</dbReference>
<dbReference type="PANTHER" id="PTHR30349">
    <property type="entry name" value="PHAGE INTEGRASE-RELATED"/>
    <property type="match status" value="1"/>
</dbReference>
<evidence type="ECO:0000256" key="4">
    <source>
        <dbReference type="PROSITE-ProRule" id="PRU01248"/>
    </source>
</evidence>
<dbReference type="PANTHER" id="PTHR30349:SF64">
    <property type="entry name" value="PROPHAGE INTEGRASE INTD-RELATED"/>
    <property type="match status" value="1"/>
</dbReference>
<evidence type="ECO:0000256" key="1">
    <source>
        <dbReference type="ARBA" id="ARBA00008857"/>
    </source>
</evidence>
<dbReference type="GO" id="GO:0006310">
    <property type="term" value="P:DNA recombination"/>
    <property type="evidence" value="ECO:0007669"/>
    <property type="project" value="UniProtKB-KW"/>
</dbReference>
<evidence type="ECO:0000259" key="6">
    <source>
        <dbReference type="PROSITE" id="PS51898"/>
    </source>
</evidence>
<protein>
    <submittedName>
        <fullName evidence="8">Integrase family protein</fullName>
    </submittedName>
</protein>
<organism evidence="8 9">
    <name type="scientific">Kyrpidia spormannii</name>
    <dbReference type="NCBI Taxonomy" id="2055160"/>
    <lineage>
        <taxon>Bacteria</taxon>
        <taxon>Bacillati</taxon>
        <taxon>Bacillota</taxon>
        <taxon>Bacilli</taxon>
        <taxon>Bacillales</taxon>
        <taxon>Alicyclobacillaceae</taxon>
        <taxon>Kyrpidia</taxon>
    </lineage>
</organism>
<reference evidence="8 9" key="1">
    <citation type="submission" date="2020-04" db="EMBL/GenBank/DDBJ databases">
        <authorList>
            <person name="Hogendoorn C."/>
        </authorList>
    </citation>
    <scope>NUCLEOTIDE SEQUENCE [LARGE SCALE GENOMIC DNA]</scope>
    <source>
        <strain evidence="8">COOX1</strain>
    </source>
</reference>
<dbReference type="EMBL" id="LR792683">
    <property type="protein sequence ID" value="CAB3392597.1"/>
    <property type="molecule type" value="Genomic_DNA"/>
</dbReference>
<dbReference type="InterPro" id="IPR011010">
    <property type="entry name" value="DNA_brk_join_enz"/>
</dbReference>
<dbReference type="Pfam" id="PF00589">
    <property type="entry name" value="Phage_integrase"/>
    <property type="match status" value="1"/>
</dbReference>
<evidence type="ECO:0000256" key="3">
    <source>
        <dbReference type="ARBA" id="ARBA00023172"/>
    </source>
</evidence>
<keyword evidence="3" id="KW-0233">DNA recombination</keyword>
<dbReference type="AlphaFoldDB" id="A0A6F9E8H6"/>
<evidence type="ECO:0000313" key="9">
    <source>
        <dbReference type="Proteomes" id="UP000502196"/>
    </source>
</evidence>
<feature type="domain" description="Core-binding (CB)" evidence="7">
    <location>
        <begin position="2"/>
        <end position="83"/>
    </location>
</feature>
<evidence type="ECO:0000256" key="2">
    <source>
        <dbReference type="ARBA" id="ARBA00023125"/>
    </source>
</evidence>
<comment type="similarity">
    <text evidence="1">Belongs to the 'phage' integrase family.</text>
</comment>
<dbReference type="InterPro" id="IPR044068">
    <property type="entry name" value="CB"/>
</dbReference>
<dbReference type="Gene3D" id="1.10.443.10">
    <property type="entry name" value="Intergrase catalytic core"/>
    <property type="match status" value="1"/>
</dbReference>
<dbReference type="CDD" id="cd00397">
    <property type="entry name" value="DNA_BRE_C"/>
    <property type="match status" value="1"/>
</dbReference>
<accession>A0A6F9E8H6</accession>
<dbReference type="InterPro" id="IPR013762">
    <property type="entry name" value="Integrase-like_cat_sf"/>
</dbReference>
<dbReference type="GO" id="GO:0015074">
    <property type="term" value="P:DNA integration"/>
    <property type="evidence" value="ECO:0007669"/>
    <property type="project" value="InterPro"/>
</dbReference>
<dbReference type="GO" id="GO:0003677">
    <property type="term" value="F:DNA binding"/>
    <property type="evidence" value="ECO:0007669"/>
    <property type="project" value="UniProtKB-UniRule"/>
</dbReference>
<evidence type="ECO:0000313" key="8">
    <source>
        <dbReference type="EMBL" id="CAB3392597.1"/>
    </source>
</evidence>
<dbReference type="PROSITE" id="PS51900">
    <property type="entry name" value="CB"/>
    <property type="match status" value="1"/>
</dbReference>
<feature type="region of interest" description="Disordered" evidence="5">
    <location>
        <begin position="285"/>
        <end position="305"/>
    </location>
</feature>
<sequence length="305" mass="34929">MSDWREVLDEFLLIRRAEGLAERTLRDYRDHIPAFFKDAGDAWPDVKALRRAVLGHFEGLRGMSASYWNMRRKYLNAFFSWAVREGYLDDSPAKGIPKRKDEPQPRHVDAETLRKLLQLPDKRSYVGVRDLALLTLSLDTGVRPIEAFSLLPGDVDLRALEVRIPAANAKTRRERTLIISPETARAIRRLLTVRPDTWRPSVPLFANQDGRPLNRNSWAKRLRLYSRKLGAAVSPYSLRHSHAMIFLRSGGNLFALMREMGHSDITTTRRYVNLDTADRHEQHRIASPLAAVLPPQRAPRKAGGR</sequence>
<evidence type="ECO:0000256" key="5">
    <source>
        <dbReference type="SAM" id="MobiDB-lite"/>
    </source>
</evidence>
<name>A0A6F9E8H6_9BACL</name>
<feature type="domain" description="Tyr recombinase" evidence="6">
    <location>
        <begin position="103"/>
        <end position="284"/>
    </location>
</feature>
<evidence type="ECO:0000259" key="7">
    <source>
        <dbReference type="PROSITE" id="PS51900"/>
    </source>
</evidence>
<proteinExistence type="inferred from homology"/>